<dbReference type="InterPro" id="IPR026902">
    <property type="entry name" value="RnfC_N"/>
</dbReference>
<keyword evidence="8" id="KW-0472">Membrane</keyword>
<feature type="binding site" evidence="8">
    <location>
        <position position="429"/>
    </location>
    <ligand>
        <name>[4Fe-4S] cluster</name>
        <dbReference type="ChEBI" id="CHEBI:49883"/>
        <label>2</label>
    </ligand>
</feature>
<evidence type="ECO:0000256" key="6">
    <source>
        <dbReference type="ARBA" id="ARBA00023004"/>
    </source>
</evidence>
<dbReference type="Pfam" id="PF13375">
    <property type="entry name" value="RnfC_N"/>
    <property type="match status" value="1"/>
</dbReference>
<dbReference type="Gene3D" id="3.30.70.20">
    <property type="match status" value="1"/>
</dbReference>
<evidence type="ECO:0000256" key="2">
    <source>
        <dbReference type="ARBA" id="ARBA00022485"/>
    </source>
</evidence>
<dbReference type="InterPro" id="IPR037225">
    <property type="entry name" value="Nuo51_FMN-bd_sf"/>
</dbReference>
<dbReference type="SUPFAM" id="SSF46548">
    <property type="entry name" value="alpha-helical ferredoxin"/>
    <property type="match status" value="1"/>
</dbReference>
<dbReference type="GO" id="GO:0009055">
    <property type="term" value="F:electron transfer activity"/>
    <property type="evidence" value="ECO:0007669"/>
    <property type="project" value="InterPro"/>
</dbReference>
<proteinExistence type="inferred from homology"/>
<keyword evidence="8" id="KW-0997">Cell inner membrane</keyword>
<dbReference type="InterPro" id="IPR010208">
    <property type="entry name" value="Ion_transpt_RnfC/RsxC"/>
</dbReference>
<dbReference type="PROSITE" id="PS00198">
    <property type="entry name" value="4FE4S_FER_1"/>
    <property type="match status" value="1"/>
</dbReference>
<evidence type="ECO:0000256" key="3">
    <source>
        <dbReference type="ARBA" id="ARBA00022723"/>
    </source>
</evidence>
<keyword evidence="8" id="KW-1278">Translocase</keyword>
<reference evidence="12 13" key="1">
    <citation type="submission" date="2019-01" db="EMBL/GenBank/DDBJ databases">
        <title>Litorilituus lipolytica sp. nov., isolated from intertidal sand of the Yellow Sea in China.</title>
        <authorList>
            <person name="Liu A."/>
        </authorList>
    </citation>
    <scope>NUCLEOTIDE SEQUENCE [LARGE SCALE GENOMIC DNA]</scope>
    <source>
        <strain evidence="12 13">RZ04</strain>
    </source>
</reference>
<evidence type="ECO:0000256" key="4">
    <source>
        <dbReference type="ARBA" id="ARBA00022737"/>
    </source>
</evidence>
<feature type="binding site" evidence="8">
    <location>
        <position position="426"/>
    </location>
    <ligand>
        <name>[4Fe-4S] cluster</name>
        <dbReference type="ChEBI" id="CHEBI:49883"/>
        <label>2</label>
    </ligand>
</feature>
<dbReference type="Gene3D" id="3.40.50.11540">
    <property type="entry name" value="NADH-ubiquinone oxidoreductase 51kDa subunit"/>
    <property type="match status" value="1"/>
</dbReference>
<comment type="subunit">
    <text evidence="8">The complex is composed of six subunits: RnfA, RnfB, RnfC, RnfD, RnfE and RnfG.</text>
</comment>
<dbReference type="GO" id="GO:0051539">
    <property type="term" value="F:4 iron, 4 sulfur cluster binding"/>
    <property type="evidence" value="ECO:0007669"/>
    <property type="project" value="UniProtKB-KW"/>
</dbReference>
<evidence type="ECO:0000256" key="8">
    <source>
        <dbReference type="HAMAP-Rule" id="MF_00461"/>
    </source>
</evidence>
<evidence type="ECO:0000256" key="5">
    <source>
        <dbReference type="ARBA" id="ARBA00022982"/>
    </source>
</evidence>
<evidence type="ECO:0000313" key="12">
    <source>
        <dbReference type="EMBL" id="TPH13990.1"/>
    </source>
</evidence>
<comment type="caution">
    <text evidence="12">The sequence shown here is derived from an EMBL/GenBank/DDBJ whole genome shotgun (WGS) entry which is preliminary data.</text>
</comment>
<feature type="compositionally biased region" description="Basic and acidic residues" evidence="10">
    <location>
        <begin position="709"/>
        <end position="720"/>
    </location>
</feature>
<dbReference type="HAMAP" id="MF_00461">
    <property type="entry name" value="RsxC_RnfC"/>
    <property type="match status" value="1"/>
</dbReference>
<dbReference type="InterPro" id="IPR011538">
    <property type="entry name" value="Nuo51_FMN-bd"/>
</dbReference>
<comment type="subcellular location">
    <subcellularLocation>
        <location evidence="8">Cell inner membrane</location>
        <topology evidence="8">Peripheral membrane protein</topology>
    </subcellularLocation>
</comment>
<dbReference type="AlphaFoldDB" id="A0A502KQG7"/>
<feature type="compositionally biased region" description="Low complexity" evidence="10">
    <location>
        <begin position="685"/>
        <end position="704"/>
    </location>
</feature>
<dbReference type="Pfam" id="PF12838">
    <property type="entry name" value="Fer4_7"/>
    <property type="match status" value="1"/>
</dbReference>
<feature type="region of interest" description="Disordered" evidence="10">
    <location>
        <begin position="736"/>
        <end position="759"/>
    </location>
</feature>
<feature type="compositionally biased region" description="Polar residues" evidence="10">
    <location>
        <begin position="529"/>
        <end position="543"/>
    </location>
</feature>
<dbReference type="NCBIfam" id="TIGR01945">
    <property type="entry name" value="rnfC"/>
    <property type="match status" value="1"/>
</dbReference>
<feature type="coiled-coil region" evidence="9">
    <location>
        <begin position="443"/>
        <end position="477"/>
    </location>
</feature>
<keyword evidence="2 8" id="KW-0004">4Fe-4S</keyword>
<dbReference type="PANTHER" id="PTHR43034:SF2">
    <property type="entry name" value="ION-TRANSLOCATING OXIDOREDUCTASE COMPLEX SUBUNIT C"/>
    <property type="match status" value="1"/>
</dbReference>
<dbReference type="Proteomes" id="UP000315303">
    <property type="component" value="Unassembled WGS sequence"/>
</dbReference>
<feature type="compositionally biased region" description="Basic and acidic residues" evidence="10">
    <location>
        <begin position="643"/>
        <end position="658"/>
    </location>
</feature>
<evidence type="ECO:0000259" key="11">
    <source>
        <dbReference type="PROSITE" id="PS51379"/>
    </source>
</evidence>
<dbReference type="Pfam" id="PF01512">
    <property type="entry name" value="Complex1_51K"/>
    <property type="match status" value="1"/>
</dbReference>
<keyword evidence="13" id="KW-1185">Reference proteome</keyword>
<keyword evidence="1 8" id="KW-0813">Transport</keyword>
<dbReference type="Pfam" id="PF10531">
    <property type="entry name" value="SLBB"/>
    <property type="match status" value="1"/>
</dbReference>
<feature type="binding site" evidence="8">
    <location>
        <position position="433"/>
    </location>
    <ligand>
        <name>[4Fe-4S] cluster</name>
        <dbReference type="ChEBI" id="CHEBI:49883"/>
        <label>1</label>
    </ligand>
</feature>
<keyword evidence="5 8" id="KW-0249">Electron transport</keyword>
<dbReference type="InterPro" id="IPR017900">
    <property type="entry name" value="4Fe4S_Fe_S_CS"/>
</dbReference>
<dbReference type="GO" id="GO:0005886">
    <property type="term" value="C:plasma membrane"/>
    <property type="evidence" value="ECO:0007669"/>
    <property type="project" value="UniProtKB-SubCell"/>
</dbReference>
<evidence type="ECO:0000313" key="13">
    <source>
        <dbReference type="Proteomes" id="UP000315303"/>
    </source>
</evidence>
<feature type="binding site" evidence="8">
    <location>
        <position position="387"/>
    </location>
    <ligand>
        <name>[4Fe-4S] cluster</name>
        <dbReference type="ChEBI" id="CHEBI:49883"/>
        <label>1</label>
    </ligand>
</feature>
<dbReference type="NCBIfam" id="NF003454">
    <property type="entry name" value="PRK05035.1"/>
    <property type="match status" value="1"/>
</dbReference>
<evidence type="ECO:0000256" key="10">
    <source>
        <dbReference type="SAM" id="MobiDB-lite"/>
    </source>
</evidence>
<dbReference type="PROSITE" id="PS51379">
    <property type="entry name" value="4FE4S_FER_2"/>
    <property type="match status" value="2"/>
</dbReference>
<dbReference type="OrthoDB" id="9767754at2"/>
<dbReference type="InterPro" id="IPR017896">
    <property type="entry name" value="4Fe4S_Fe-S-bd"/>
</dbReference>
<evidence type="ECO:0000256" key="1">
    <source>
        <dbReference type="ARBA" id="ARBA00022448"/>
    </source>
</evidence>
<evidence type="ECO:0000256" key="9">
    <source>
        <dbReference type="SAM" id="Coils"/>
    </source>
</evidence>
<keyword evidence="4 8" id="KW-0677">Repeat</keyword>
<evidence type="ECO:0000256" key="7">
    <source>
        <dbReference type="ARBA" id="ARBA00023014"/>
    </source>
</evidence>
<feature type="domain" description="4Fe-4S ferredoxin-type" evidence="11">
    <location>
        <begin position="414"/>
        <end position="443"/>
    </location>
</feature>
<feature type="compositionally biased region" description="Basic residues" evidence="10">
    <location>
        <begin position="665"/>
        <end position="674"/>
    </location>
</feature>
<feature type="binding site" evidence="8">
    <location>
        <position position="423"/>
    </location>
    <ligand>
        <name>[4Fe-4S] cluster</name>
        <dbReference type="ChEBI" id="CHEBI:49883"/>
        <label>2</label>
    </ligand>
</feature>
<dbReference type="GO" id="GO:0022900">
    <property type="term" value="P:electron transport chain"/>
    <property type="evidence" value="ECO:0007669"/>
    <property type="project" value="UniProtKB-UniRule"/>
</dbReference>
<organism evidence="12 13">
    <name type="scientific">Litorilituus lipolyticus</name>
    <dbReference type="NCBI Taxonomy" id="2491017"/>
    <lineage>
        <taxon>Bacteria</taxon>
        <taxon>Pseudomonadati</taxon>
        <taxon>Pseudomonadota</taxon>
        <taxon>Gammaproteobacteria</taxon>
        <taxon>Alteromonadales</taxon>
        <taxon>Colwelliaceae</taxon>
        <taxon>Litorilituus</taxon>
    </lineage>
</organism>
<dbReference type="EMBL" id="SAWY01000027">
    <property type="protein sequence ID" value="TPH13990.1"/>
    <property type="molecule type" value="Genomic_DNA"/>
</dbReference>
<keyword evidence="8" id="KW-1003">Cell membrane</keyword>
<dbReference type="PANTHER" id="PTHR43034">
    <property type="entry name" value="ION-TRANSLOCATING OXIDOREDUCTASE COMPLEX SUBUNIT C"/>
    <property type="match status" value="1"/>
</dbReference>
<gene>
    <name evidence="12" type="primary">rsxC</name>
    <name evidence="8" type="synonym">rnfC</name>
    <name evidence="12" type="ORF">EPA86_12835</name>
</gene>
<sequence>MMESIINRINQQKFWSFHGGVHPPEQKAITNQKPIKTLSLPDQLIIPLQQHIGRQGDLLVKVGDHVLKGQPLTQSANPMAVPIHAPTSGKVADIKHSVIAHPSGFTELCIFLEVDHQDTWVKRTPCNDITRLSNQEIIQKIADAGIAGMGGAGFPTHIKVNTKPDINFLIINAAECEPYITADDLLMCEHSESIVDGIKILDQLLSPAFILIGIEDNKPKAIDALKKATAEIEKIHVCVLPTKYPTGGEKQLIQLLTGKEIKSGNLPIKEGIIMQNVATCFAISEAVIHDTPLLQRVVTVTGQALEKPQNVWALLGTPIHYLLNQCGFDNKGMEKTPVIMGGPMMGFSLPTDTVPVVKTTNCILAPSYKEMPSAFEGSSAEVECIRCGQCADVCPTNLLPQELQWSAKAKDYPQLKKLNLSDCIDCGACAYVCPSHIPLVQYYRVAKAEIRQQQQQEIKAEKAKARFEARKQRLEKEKIARELKHKKAAEARKAAMNKSTPEAAEAKSAVAAALARVKAKKAASQKSSENTASTQASEETTIQDNKKAQVAAAIARAKAKKQEKIAPQESSSSAENESVKDDKKAKIAAAVAKAKAKKEQNKAAESEPEQAKASTSADKKANAIAKAKAKALAKKTASNNSDDSSKEQKAPLDKEAKKAAAIAKAKAKAKAKALAKKDKASDVKNNSQDDSQISNDNDNQDISQTGTPDKVKDSSDKDTKKAAIIAKAKAKAKALAKKQLASESASEESQMIEQQKGAK</sequence>
<feature type="binding site" evidence="8">
    <location>
        <position position="384"/>
    </location>
    <ligand>
        <name>[4Fe-4S] cluster</name>
        <dbReference type="ChEBI" id="CHEBI:49883"/>
        <label>1</label>
    </ligand>
</feature>
<feature type="region of interest" description="Disordered" evidence="10">
    <location>
        <begin position="521"/>
        <end position="720"/>
    </location>
</feature>
<comment type="similarity">
    <text evidence="8">Belongs to the 4Fe4S bacterial-type ferredoxin family. RnfC subfamily.</text>
</comment>
<protein>
    <recommendedName>
        <fullName evidence="8">Ion-translocating oxidoreductase complex subunit C</fullName>
        <ecNumber evidence="8">7.-.-.-</ecNumber>
    </recommendedName>
    <alternativeName>
        <fullName evidence="8">Rnf electron transport complex subunit C</fullName>
    </alternativeName>
</protein>
<dbReference type="EC" id="7.-.-.-" evidence="8"/>
<feature type="domain" description="4Fe-4S ferredoxin-type" evidence="11">
    <location>
        <begin position="375"/>
        <end position="404"/>
    </location>
</feature>
<comment type="cofactor">
    <cofactor evidence="8">
        <name>[4Fe-4S] cluster</name>
        <dbReference type="ChEBI" id="CHEBI:49883"/>
    </cofactor>
    <text evidence="8">Binds 2 [4Fe-4S] clusters per subunit.</text>
</comment>
<feature type="compositionally biased region" description="Low complexity" evidence="10">
    <location>
        <begin position="737"/>
        <end position="749"/>
    </location>
</feature>
<dbReference type="FunFam" id="3.30.70.20:FF:000044">
    <property type="entry name" value="Ion-translocating oxidoreductase complex subunit C"/>
    <property type="match status" value="1"/>
</dbReference>
<name>A0A502KQG7_9GAMM</name>
<comment type="function">
    <text evidence="8">Part of a membrane-bound complex that couples electron transfer with translocation of ions across the membrane.</text>
</comment>
<keyword evidence="7 8" id="KW-0411">Iron-sulfur</keyword>
<dbReference type="SUPFAM" id="SSF142019">
    <property type="entry name" value="Nqo1 FMN-binding domain-like"/>
    <property type="match status" value="1"/>
</dbReference>
<dbReference type="GO" id="GO:0046872">
    <property type="term" value="F:metal ion binding"/>
    <property type="evidence" value="ECO:0007669"/>
    <property type="project" value="UniProtKB-KW"/>
</dbReference>
<keyword evidence="6 8" id="KW-0408">Iron</keyword>
<accession>A0A502KQG7</accession>
<keyword evidence="9" id="KW-0175">Coiled coil</keyword>
<keyword evidence="3 8" id="KW-0479">Metal-binding</keyword>
<feature type="binding site" evidence="8">
    <location>
        <position position="390"/>
    </location>
    <ligand>
        <name>[4Fe-4S] cluster</name>
        <dbReference type="ChEBI" id="CHEBI:49883"/>
        <label>1</label>
    </ligand>
</feature>
<feature type="binding site" evidence="8">
    <location>
        <position position="394"/>
    </location>
    <ligand>
        <name>[4Fe-4S] cluster</name>
        <dbReference type="ChEBI" id="CHEBI:49883"/>
        <label>2</label>
    </ligand>
</feature>
<dbReference type="InterPro" id="IPR019554">
    <property type="entry name" value="Soluble_ligand-bd"/>
</dbReference>